<feature type="transmembrane region" description="Helical" evidence="1">
    <location>
        <begin position="201"/>
        <end position="222"/>
    </location>
</feature>
<dbReference type="SMART" id="SM00220">
    <property type="entry name" value="S_TKc"/>
    <property type="match status" value="1"/>
</dbReference>
<keyword evidence="2" id="KW-0732">Signal</keyword>
<dbReference type="VEuPathDB" id="FungiDB:H257_09961"/>
<dbReference type="Pfam" id="PF07714">
    <property type="entry name" value="PK_Tyr_Ser-Thr"/>
    <property type="match status" value="1"/>
</dbReference>
<dbReference type="InterPro" id="IPR051681">
    <property type="entry name" value="Ser/Thr_Kinases-Pseudokinases"/>
</dbReference>
<keyword evidence="1" id="KW-0812">Transmembrane</keyword>
<feature type="domain" description="Protein kinase" evidence="3">
    <location>
        <begin position="279"/>
        <end position="571"/>
    </location>
</feature>
<dbReference type="AlphaFoldDB" id="W4GAN5"/>
<protein>
    <submittedName>
        <fullName evidence="4">TKL protein kinase</fullName>
    </submittedName>
</protein>
<dbReference type="SUPFAM" id="SSF56112">
    <property type="entry name" value="Protein kinase-like (PK-like)"/>
    <property type="match status" value="1"/>
</dbReference>
<keyword evidence="1" id="KW-1133">Transmembrane helix</keyword>
<keyword evidence="4" id="KW-0418">Kinase</keyword>
<dbReference type="RefSeq" id="XP_009834655.1">
    <property type="nucleotide sequence ID" value="XM_009836353.1"/>
</dbReference>
<name>W4GAN5_APHAT</name>
<dbReference type="InterPro" id="IPR000719">
    <property type="entry name" value="Prot_kinase_dom"/>
</dbReference>
<keyword evidence="4" id="KW-0808">Transferase</keyword>
<evidence type="ECO:0000313" key="4">
    <source>
        <dbReference type="EMBL" id="ETV76013.1"/>
    </source>
</evidence>
<evidence type="ECO:0000256" key="1">
    <source>
        <dbReference type="SAM" id="Phobius"/>
    </source>
</evidence>
<dbReference type="GeneID" id="20811957"/>
<proteinExistence type="predicted"/>
<feature type="signal peptide" evidence="2">
    <location>
        <begin position="1"/>
        <end position="32"/>
    </location>
</feature>
<dbReference type="PANTHER" id="PTHR44329:SF214">
    <property type="entry name" value="PROTEIN KINASE DOMAIN-CONTAINING PROTEIN"/>
    <property type="match status" value="1"/>
</dbReference>
<evidence type="ECO:0000259" key="3">
    <source>
        <dbReference type="PROSITE" id="PS50011"/>
    </source>
</evidence>
<dbReference type="PROSITE" id="PS50011">
    <property type="entry name" value="PROTEIN_KINASE_DOM"/>
    <property type="match status" value="1"/>
</dbReference>
<accession>W4GAN5</accession>
<gene>
    <name evidence="4" type="ORF">H257_09961</name>
</gene>
<dbReference type="OrthoDB" id="4062651at2759"/>
<dbReference type="STRING" id="112090.W4GAN5"/>
<dbReference type="InterPro" id="IPR008271">
    <property type="entry name" value="Ser/Thr_kinase_AS"/>
</dbReference>
<keyword evidence="1" id="KW-0472">Membrane</keyword>
<dbReference type="Gene3D" id="1.10.510.10">
    <property type="entry name" value="Transferase(Phosphotransferase) domain 1"/>
    <property type="match status" value="1"/>
</dbReference>
<sequence>MIQRDWIHYIFMKVLHFPAALLALLLLPHAHADCNDSMRSAYLQQRSLCVATSKLPHVDPAVYCQVPSCRDALGLLEGLTPTCTGSLAATDLPMIDLGGANTSTSLPIGAAFCRQECTDVYRQMQSASTSCQANGKPSLASCQGCQRYLRLIPSVVGACHINATTAPGILKATVDREMPQCDAIVRSNSRNATDATSKSSISLFLIAGLVGGILVLVLALVIQKRRHRLLHVFHHLTFRKQHGRHPKQLANPNDPSTTALNDIRYDARMAKFWHPQNKLSQISLRSKGGYGMVYRAQLDTDERGKIAVALKQLLPSRAQQMEHIEHFMHEIRLASTLVHPNIVPFVGFTWSSIQDISMLTEYMAQGDLHKFLRAEFAKPPRDKRSSFFTWRGGNDGTPRPTKLSIAANVVDAIAYLHGQTPHSIVHRDLKSKNILLNHLFVAHLADFGVSRPTACDAVMTARVGTSAWIAPEVLRGDKYSYQADMYSFGVLLAELDTLQDPYKDTTLQPEVAGMSAAKLASKVAHGKITPAFSDSVPPFIKVMATKCLSYDYTARPSAAQVAMELTSHLIKQNHRQSQLIPAFDLKTPGTSSHAAYIAAAL</sequence>
<dbReference type="PROSITE" id="PS00108">
    <property type="entry name" value="PROTEIN_KINASE_ST"/>
    <property type="match status" value="1"/>
</dbReference>
<dbReference type="PANTHER" id="PTHR44329">
    <property type="entry name" value="SERINE/THREONINE-PROTEIN KINASE TNNI3K-RELATED"/>
    <property type="match status" value="1"/>
</dbReference>
<dbReference type="InterPro" id="IPR011009">
    <property type="entry name" value="Kinase-like_dom_sf"/>
</dbReference>
<dbReference type="EMBL" id="KI913138">
    <property type="protein sequence ID" value="ETV76013.1"/>
    <property type="molecule type" value="Genomic_DNA"/>
</dbReference>
<dbReference type="GO" id="GO:0004674">
    <property type="term" value="F:protein serine/threonine kinase activity"/>
    <property type="evidence" value="ECO:0007669"/>
    <property type="project" value="TreeGrafter"/>
</dbReference>
<reference evidence="4" key="1">
    <citation type="submission" date="2013-12" db="EMBL/GenBank/DDBJ databases">
        <title>The Genome Sequence of Aphanomyces astaci APO3.</title>
        <authorList>
            <consortium name="The Broad Institute Genomics Platform"/>
            <person name="Russ C."/>
            <person name="Tyler B."/>
            <person name="van West P."/>
            <person name="Dieguez-Uribeondo J."/>
            <person name="Young S.K."/>
            <person name="Zeng Q."/>
            <person name="Gargeya S."/>
            <person name="Fitzgerald M."/>
            <person name="Abouelleil A."/>
            <person name="Alvarado L."/>
            <person name="Chapman S.B."/>
            <person name="Gainer-Dewar J."/>
            <person name="Goldberg J."/>
            <person name="Griggs A."/>
            <person name="Gujja S."/>
            <person name="Hansen M."/>
            <person name="Howarth C."/>
            <person name="Imamovic A."/>
            <person name="Ireland A."/>
            <person name="Larimer J."/>
            <person name="McCowan C."/>
            <person name="Murphy C."/>
            <person name="Pearson M."/>
            <person name="Poon T.W."/>
            <person name="Priest M."/>
            <person name="Roberts A."/>
            <person name="Saif S."/>
            <person name="Shea T."/>
            <person name="Sykes S."/>
            <person name="Wortman J."/>
            <person name="Nusbaum C."/>
            <person name="Birren B."/>
        </authorList>
    </citation>
    <scope>NUCLEOTIDE SEQUENCE [LARGE SCALE GENOMIC DNA]</scope>
    <source>
        <strain evidence="4">APO3</strain>
    </source>
</reference>
<dbReference type="InterPro" id="IPR001245">
    <property type="entry name" value="Ser-Thr/Tyr_kinase_cat_dom"/>
</dbReference>
<feature type="chain" id="PRO_5004842424" evidence="2">
    <location>
        <begin position="33"/>
        <end position="601"/>
    </location>
</feature>
<dbReference type="GO" id="GO:0005524">
    <property type="term" value="F:ATP binding"/>
    <property type="evidence" value="ECO:0007669"/>
    <property type="project" value="InterPro"/>
</dbReference>
<evidence type="ECO:0000256" key="2">
    <source>
        <dbReference type="SAM" id="SignalP"/>
    </source>
</evidence>
<organism evidence="4">
    <name type="scientific">Aphanomyces astaci</name>
    <name type="common">Crayfish plague agent</name>
    <dbReference type="NCBI Taxonomy" id="112090"/>
    <lineage>
        <taxon>Eukaryota</taxon>
        <taxon>Sar</taxon>
        <taxon>Stramenopiles</taxon>
        <taxon>Oomycota</taxon>
        <taxon>Saprolegniomycetes</taxon>
        <taxon>Saprolegniales</taxon>
        <taxon>Verrucalvaceae</taxon>
        <taxon>Aphanomyces</taxon>
    </lineage>
</organism>